<gene>
    <name evidence="1" type="ORF">CLIB1444_02S03840</name>
</gene>
<keyword evidence="1" id="KW-0067">ATP-binding</keyword>
<sequence length="632" mass="72732">MMEKIKTKECDIKSLNIIPNQKVIPHLQEFVDKLDDEMKSYLTKNKPIQSIELADYLNPQWSNIINLIYGVHSNHIPEVYVKSKGIQTKSQLLDDLLTKLFHKFIIEKQNSEVPFINKDIDFSNPAEWFPEARKMKRKIIMHVGPTNSGKTYNSLKKLQIARSGYYAGPLRLLAREIFENFNDKGIYCNLLTGEEVIPTFDKDGKISSITSGTIEMIPLNKKMDLCIIDEIQMISDESRGESWTNALLGVQAKEIHLCGEERTVELIKKIVELTGDELEINHYKRLGPLSVEEKAIKNHQGLKKGDCVVAFAKGKILQLKMDIERETNLKVAVIYGALPPEIRSEQAKGFNDGKYDVLVASDAIGMGLNLAIKRIVFSTTRKFNGIKMEDLRQSTLKQIGGRAGRFSHDKTNVGGTITAYSTKDLNYVKKQMDGDVKDIQKGYIWPTNELWISYLRKFNKTDSILSILNIFNKKPINSTIFKLTQVEQRIEIMKLLMVDRLYKQLPIEDQIKLSIAPIARFDSEIFRDTSLKFINNIVNKTSKNVLDFGFLPLKILSEDSSRKSHSDTIIEKITNLEDCHKLVMLFMWLSQRFPYLFVDIESAYDWKSLIEKRISEELYHLRSSGTKRRKRF</sequence>
<dbReference type="EMBL" id="CALSDN010000002">
    <property type="protein sequence ID" value="CAH6719231.1"/>
    <property type="molecule type" value="Genomic_DNA"/>
</dbReference>
<keyword evidence="1" id="KW-0378">Hydrolase</keyword>
<protein>
    <submittedName>
        <fullName evidence="1">ATP-dependent RNA helicase Suv3p, mitochondrial</fullName>
    </submittedName>
</protein>
<reference evidence="1" key="1">
    <citation type="submission" date="2022-06" db="EMBL/GenBank/DDBJ databases">
        <authorList>
            <person name="Legras J.-L."/>
            <person name="Devillers H."/>
            <person name="Grondin C."/>
        </authorList>
    </citation>
    <scope>NUCLEOTIDE SEQUENCE</scope>
    <source>
        <strain evidence="1">CLIB 1444</strain>
    </source>
</reference>
<keyword evidence="1" id="KW-0347">Helicase</keyword>
<accession>A0ACA9Y2P8</accession>
<evidence type="ECO:0000313" key="2">
    <source>
        <dbReference type="Proteomes" id="UP001152531"/>
    </source>
</evidence>
<organism evidence="1 2">
    <name type="scientific">[Candida] jaroonii</name>
    <dbReference type="NCBI Taxonomy" id="467808"/>
    <lineage>
        <taxon>Eukaryota</taxon>
        <taxon>Fungi</taxon>
        <taxon>Dikarya</taxon>
        <taxon>Ascomycota</taxon>
        <taxon>Saccharomycotina</taxon>
        <taxon>Pichiomycetes</taxon>
        <taxon>Debaryomycetaceae</taxon>
        <taxon>Yamadazyma</taxon>
    </lineage>
</organism>
<dbReference type="Proteomes" id="UP001152531">
    <property type="component" value="Unassembled WGS sequence"/>
</dbReference>
<proteinExistence type="predicted"/>
<keyword evidence="2" id="KW-1185">Reference proteome</keyword>
<keyword evidence="1" id="KW-0547">Nucleotide-binding</keyword>
<name>A0ACA9Y2P8_9ASCO</name>
<comment type="caution">
    <text evidence="1">The sequence shown here is derived from an EMBL/GenBank/DDBJ whole genome shotgun (WGS) entry which is preliminary data.</text>
</comment>
<evidence type="ECO:0000313" key="1">
    <source>
        <dbReference type="EMBL" id="CAH6719231.1"/>
    </source>
</evidence>